<dbReference type="Pfam" id="PF07331">
    <property type="entry name" value="TctB"/>
    <property type="match status" value="1"/>
</dbReference>
<organism evidence="3 4">
    <name type="scientific">Ancylobacter novellus</name>
    <name type="common">Thiobacillus novellus</name>
    <dbReference type="NCBI Taxonomy" id="921"/>
    <lineage>
        <taxon>Bacteria</taxon>
        <taxon>Pseudomonadati</taxon>
        <taxon>Pseudomonadota</taxon>
        <taxon>Alphaproteobacteria</taxon>
        <taxon>Hyphomicrobiales</taxon>
        <taxon>Xanthobacteraceae</taxon>
        <taxon>Ancylobacter</taxon>
    </lineage>
</organism>
<protein>
    <submittedName>
        <fullName evidence="3">Tricarboxylate transporter</fullName>
    </submittedName>
</protein>
<dbReference type="Proteomes" id="UP000248887">
    <property type="component" value="Unassembled WGS sequence"/>
</dbReference>
<feature type="transmembrane region" description="Helical" evidence="1">
    <location>
        <begin position="53"/>
        <end position="73"/>
    </location>
</feature>
<dbReference type="EMBL" id="QFQD01000031">
    <property type="protein sequence ID" value="PZQ82509.1"/>
    <property type="molecule type" value="Genomic_DNA"/>
</dbReference>
<gene>
    <name evidence="3" type="ORF">DI549_11380</name>
</gene>
<evidence type="ECO:0000256" key="1">
    <source>
        <dbReference type="SAM" id="Phobius"/>
    </source>
</evidence>
<reference evidence="3 4" key="1">
    <citation type="submission" date="2017-08" db="EMBL/GenBank/DDBJ databases">
        <title>Infants hospitalized years apart are colonized by the same room-sourced microbial strains.</title>
        <authorList>
            <person name="Brooks B."/>
            <person name="Olm M.R."/>
            <person name="Firek B.A."/>
            <person name="Baker R."/>
            <person name="Thomas B.C."/>
            <person name="Morowitz M.J."/>
            <person name="Banfield J.F."/>
        </authorList>
    </citation>
    <scope>NUCLEOTIDE SEQUENCE [LARGE SCALE GENOMIC DNA]</scope>
    <source>
        <strain evidence="3">S2_005_001_R2_27</strain>
    </source>
</reference>
<accession>A0A2W5R1L2</accession>
<keyword evidence="1" id="KW-0812">Transmembrane</keyword>
<evidence type="ECO:0000313" key="4">
    <source>
        <dbReference type="Proteomes" id="UP000248887"/>
    </source>
</evidence>
<evidence type="ECO:0000313" key="3">
    <source>
        <dbReference type="EMBL" id="PZQ82509.1"/>
    </source>
</evidence>
<keyword evidence="1" id="KW-0472">Membrane</keyword>
<dbReference type="AlphaFoldDB" id="A0A2W5R1L2"/>
<dbReference type="InterPro" id="IPR009936">
    <property type="entry name" value="DUF1468"/>
</dbReference>
<keyword evidence="1" id="KW-1133">Transmembrane helix</keyword>
<proteinExistence type="predicted"/>
<feature type="domain" description="DUF1468" evidence="2">
    <location>
        <begin position="23"/>
        <end position="157"/>
    </location>
</feature>
<feature type="transmembrane region" description="Helical" evidence="1">
    <location>
        <begin position="20"/>
        <end position="41"/>
    </location>
</feature>
<feature type="transmembrane region" description="Helical" evidence="1">
    <location>
        <begin position="128"/>
        <end position="148"/>
    </location>
</feature>
<evidence type="ECO:0000259" key="2">
    <source>
        <dbReference type="Pfam" id="PF07331"/>
    </source>
</evidence>
<name>A0A2W5R1L2_ANCNO</name>
<comment type="caution">
    <text evidence="3">The sequence shown here is derived from an EMBL/GenBank/DDBJ whole genome shotgun (WGS) entry which is preliminary data.</text>
</comment>
<feature type="transmembrane region" description="Helical" evidence="1">
    <location>
        <begin position="94"/>
        <end position="122"/>
    </location>
</feature>
<sequence length="168" mass="18046">MEQAHHGAGGAGPKQRSVEIGTALLTLLFGFIVIYGSYLVGVGWGSDGPEAGFFPFYVGLIIVGCSLINLVMAMREHGDGLFAEWGQLGQVLRVLIPATIYVALVPFLGIYLPSVVLIVVFMTWLGKYGLPLSLAVGLGVPAFFYITLERWFLIPLPKGPVEAMFGLS</sequence>